<sequence>MQREGRNGLVPGSHCGASSVTEAKPTKIAHYSKKLASLFTRTSRHFHDEDPRDAKPRHGAPIKVTTMSLDLPEPTVELLLPAGDSPTDATPRTHSVPTGLRPGAGASPLRPSSSRRASLEQARPALNFPRSGTLPPVNHESDQRLPEVSRRRSSVGFTSPAVSFVRFDMDGPAQELYSDRPLGVPSPGSRGLASPAGASPGPRSALPVWEQQSQRQILPHEQQQRERELHMRALQQRDSRHRRSSGGPSMLAGAAVADTAAFAAGLTPPDEAISPFCSAYGIDPGSGTALSPPYPTRRSMDCLHNTSLEPAIRAGAASSPAGRDRVQRGLSFLSSPALGGSSGTTIPSPQGSVAAVSRPESTANIDVEAEAGCAEAGGSSAGDAGTVSPGMSPLEVSACGLPVAPVNAWQPVGSGRPTGLGRRHSFYACGPTRPVAQGGPRPLGCALPPRRRSRLASINGAEMGGAELCTLGLSSAWEEAVVGGGNPNQVSREIADGLLGCLQVRSGAQPRLARLTERRARRSEECFVPSMGGSILRI</sequence>
<feature type="compositionally biased region" description="Low complexity" evidence="1">
    <location>
        <begin position="103"/>
        <end position="116"/>
    </location>
</feature>
<feature type="compositionally biased region" description="Basic and acidic residues" evidence="1">
    <location>
        <begin position="139"/>
        <end position="150"/>
    </location>
</feature>
<evidence type="ECO:0000313" key="2">
    <source>
        <dbReference type="EMBL" id="KAG2498151.1"/>
    </source>
</evidence>
<feature type="region of interest" description="Disordered" evidence="1">
    <location>
        <begin position="333"/>
        <end position="361"/>
    </location>
</feature>
<evidence type="ECO:0000313" key="3">
    <source>
        <dbReference type="Proteomes" id="UP000612055"/>
    </source>
</evidence>
<comment type="caution">
    <text evidence="2">The sequence shown here is derived from an EMBL/GenBank/DDBJ whole genome shotgun (WGS) entry which is preliminary data.</text>
</comment>
<accession>A0A835Y8V3</accession>
<dbReference type="EMBL" id="JAEHOE010000011">
    <property type="protein sequence ID" value="KAG2498151.1"/>
    <property type="molecule type" value="Genomic_DNA"/>
</dbReference>
<feature type="compositionally biased region" description="Polar residues" evidence="1">
    <location>
        <begin position="87"/>
        <end position="96"/>
    </location>
</feature>
<evidence type="ECO:0000256" key="1">
    <source>
        <dbReference type="SAM" id="MobiDB-lite"/>
    </source>
</evidence>
<proteinExistence type="predicted"/>
<organism evidence="2 3">
    <name type="scientific">Edaphochlamys debaryana</name>
    <dbReference type="NCBI Taxonomy" id="47281"/>
    <lineage>
        <taxon>Eukaryota</taxon>
        <taxon>Viridiplantae</taxon>
        <taxon>Chlorophyta</taxon>
        <taxon>core chlorophytes</taxon>
        <taxon>Chlorophyceae</taxon>
        <taxon>CS clade</taxon>
        <taxon>Chlamydomonadales</taxon>
        <taxon>Chlamydomonadales incertae sedis</taxon>
        <taxon>Edaphochlamys</taxon>
    </lineage>
</organism>
<reference evidence="2" key="1">
    <citation type="journal article" date="2020" name="bioRxiv">
        <title>Comparative genomics of Chlamydomonas.</title>
        <authorList>
            <person name="Craig R.J."/>
            <person name="Hasan A.R."/>
            <person name="Ness R.W."/>
            <person name="Keightley P.D."/>
        </authorList>
    </citation>
    <scope>NUCLEOTIDE SEQUENCE</scope>
    <source>
        <strain evidence="2">CCAP 11/70</strain>
    </source>
</reference>
<gene>
    <name evidence="2" type="ORF">HYH03_003909</name>
</gene>
<dbReference type="Proteomes" id="UP000612055">
    <property type="component" value="Unassembled WGS sequence"/>
</dbReference>
<name>A0A835Y8V3_9CHLO</name>
<protein>
    <submittedName>
        <fullName evidence="2">Uncharacterized protein</fullName>
    </submittedName>
</protein>
<feature type="region of interest" description="Disordered" evidence="1">
    <location>
        <begin position="176"/>
        <end position="227"/>
    </location>
</feature>
<feature type="region of interest" description="Disordered" evidence="1">
    <location>
        <begin position="1"/>
        <end position="25"/>
    </location>
</feature>
<keyword evidence="3" id="KW-1185">Reference proteome</keyword>
<feature type="region of interest" description="Disordered" evidence="1">
    <location>
        <begin position="81"/>
        <end position="155"/>
    </location>
</feature>
<dbReference type="AlphaFoldDB" id="A0A835Y8V3"/>